<comment type="caution">
    <text evidence="2">The sequence shown here is derived from an EMBL/GenBank/DDBJ whole genome shotgun (WGS) entry which is preliminary data.</text>
</comment>
<feature type="transmembrane region" description="Helical" evidence="1">
    <location>
        <begin position="12"/>
        <end position="31"/>
    </location>
</feature>
<name>A0A9Q1JGZ7_9CARY</name>
<evidence type="ECO:0000313" key="3">
    <source>
        <dbReference type="Proteomes" id="UP001153076"/>
    </source>
</evidence>
<sequence>MLIESPFLGAGGSLYILSSINFAFQLWYFYVKCCVFMMLFKCGHLILAERLEVTGFGDVIASRFSGCSCWKGGHLVVAKTLEVTSFGDIVTARLSNLSCWKLLSYHNEEMNMQCGRREEKGFLRGVFRPESKGMRQICFYILLLLTVKVHAWNV</sequence>
<keyword evidence="1" id="KW-0812">Transmembrane</keyword>
<keyword evidence="1" id="KW-1133">Transmembrane helix</keyword>
<keyword evidence="3" id="KW-1185">Reference proteome</keyword>
<gene>
    <name evidence="2" type="ORF">Cgig2_000324</name>
</gene>
<proteinExistence type="predicted"/>
<evidence type="ECO:0000256" key="1">
    <source>
        <dbReference type="SAM" id="Phobius"/>
    </source>
</evidence>
<reference evidence="2" key="1">
    <citation type="submission" date="2022-04" db="EMBL/GenBank/DDBJ databases">
        <title>Carnegiea gigantea Genome sequencing and assembly v2.</title>
        <authorList>
            <person name="Copetti D."/>
            <person name="Sanderson M.J."/>
            <person name="Burquez A."/>
            <person name="Wojciechowski M.F."/>
        </authorList>
    </citation>
    <scope>NUCLEOTIDE SEQUENCE</scope>
    <source>
        <strain evidence="2">SGP5-SGP5p</strain>
        <tissue evidence="2">Aerial part</tissue>
    </source>
</reference>
<organism evidence="2 3">
    <name type="scientific">Carnegiea gigantea</name>
    <dbReference type="NCBI Taxonomy" id="171969"/>
    <lineage>
        <taxon>Eukaryota</taxon>
        <taxon>Viridiplantae</taxon>
        <taxon>Streptophyta</taxon>
        <taxon>Embryophyta</taxon>
        <taxon>Tracheophyta</taxon>
        <taxon>Spermatophyta</taxon>
        <taxon>Magnoliopsida</taxon>
        <taxon>eudicotyledons</taxon>
        <taxon>Gunneridae</taxon>
        <taxon>Pentapetalae</taxon>
        <taxon>Caryophyllales</taxon>
        <taxon>Cactineae</taxon>
        <taxon>Cactaceae</taxon>
        <taxon>Cactoideae</taxon>
        <taxon>Echinocereeae</taxon>
        <taxon>Carnegiea</taxon>
    </lineage>
</organism>
<protein>
    <submittedName>
        <fullName evidence="2">Uncharacterized protein</fullName>
    </submittedName>
</protein>
<evidence type="ECO:0000313" key="2">
    <source>
        <dbReference type="EMBL" id="KAJ8424637.1"/>
    </source>
</evidence>
<dbReference type="AlphaFoldDB" id="A0A9Q1JGZ7"/>
<keyword evidence="1" id="KW-0472">Membrane</keyword>
<accession>A0A9Q1JGZ7</accession>
<dbReference type="EMBL" id="JAKOGI010001632">
    <property type="protein sequence ID" value="KAJ8424637.1"/>
    <property type="molecule type" value="Genomic_DNA"/>
</dbReference>
<dbReference type="Proteomes" id="UP001153076">
    <property type="component" value="Unassembled WGS sequence"/>
</dbReference>